<proteinExistence type="predicted"/>
<name>A0ABS1CDR0_9GAMM</name>
<gene>
    <name evidence="2" type="ORF">CKO31_04685</name>
</gene>
<evidence type="ECO:0000313" key="3">
    <source>
        <dbReference type="Proteomes" id="UP000748752"/>
    </source>
</evidence>
<dbReference type="InterPro" id="IPR051698">
    <property type="entry name" value="Transposase_11-like"/>
</dbReference>
<dbReference type="PANTHER" id="PTHR30298:SF0">
    <property type="entry name" value="PROTEIN YBFL-RELATED"/>
    <property type="match status" value="1"/>
</dbReference>
<evidence type="ECO:0000259" key="1">
    <source>
        <dbReference type="Pfam" id="PF01609"/>
    </source>
</evidence>
<protein>
    <recommendedName>
        <fullName evidence="1">Transposase IS4-like domain-containing protein</fullName>
    </recommendedName>
</protein>
<accession>A0ABS1CDR0</accession>
<dbReference type="InterPro" id="IPR002559">
    <property type="entry name" value="Transposase_11"/>
</dbReference>
<comment type="caution">
    <text evidence="2">The sequence shown here is derived from an EMBL/GenBank/DDBJ whole genome shotgun (WGS) entry which is preliminary data.</text>
</comment>
<organism evidence="2 3">
    <name type="scientific">Thiohalocapsa halophila</name>
    <dbReference type="NCBI Taxonomy" id="69359"/>
    <lineage>
        <taxon>Bacteria</taxon>
        <taxon>Pseudomonadati</taxon>
        <taxon>Pseudomonadota</taxon>
        <taxon>Gammaproteobacteria</taxon>
        <taxon>Chromatiales</taxon>
        <taxon>Chromatiaceae</taxon>
        <taxon>Thiohalocapsa</taxon>
    </lineage>
</organism>
<dbReference type="Pfam" id="PF01609">
    <property type="entry name" value="DDE_Tnp_1"/>
    <property type="match status" value="1"/>
</dbReference>
<dbReference type="InterPro" id="IPR047647">
    <property type="entry name" value="ISAs1_transpos"/>
</dbReference>
<dbReference type="EMBL" id="NRRV01000007">
    <property type="protein sequence ID" value="MBK1630046.1"/>
    <property type="molecule type" value="Genomic_DNA"/>
</dbReference>
<dbReference type="Proteomes" id="UP000748752">
    <property type="component" value="Unassembled WGS sequence"/>
</dbReference>
<sequence>MAIPLLEALDIAGKTITADALLTQRKIAEHVVARGAHYLFIAKDNQPTLAADIRLHFANRGEPDFREPLSLAHGRLEARAIWTSTALNDYLDFPHVGQVFVIERQRIDKTTGKASTEVVYGLTDHSPESASPKRLLAFNRDHWGIEAHHYILDWNWDEDRCRVRTGHGPENMTRLRRFAVGLIKAKSNDSVAATIDKLARRVRRVFDYLLMTDNAKPRASRSAAAVG</sequence>
<dbReference type="NCBIfam" id="NF033564">
    <property type="entry name" value="transpos_ISAs1"/>
    <property type="match status" value="1"/>
</dbReference>
<feature type="domain" description="Transposase IS4-like" evidence="1">
    <location>
        <begin position="2"/>
        <end position="172"/>
    </location>
</feature>
<reference evidence="2 3" key="1">
    <citation type="journal article" date="2020" name="Microorganisms">
        <title>Osmotic Adaptation and Compatible Solute Biosynthesis of Phototrophic Bacteria as Revealed from Genome Analyses.</title>
        <authorList>
            <person name="Imhoff J.F."/>
            <person name="Rahn T."/>
            <person name="Kunzel S."/>
            <person name="Keller A."/>
            <person name="Neulinger S.C."/>
        </authorList>
    </citation>
    <scope>NUCLEOTIDE SEQUENCE [LARGE SCALE GENOMIC DNA]</scope>
    <source>
        <strain evidence="2 3">DSM 6210</strain>
    </source>
</reference>
<keyword evidence="3" id="KW-1185">Reference proteome</keyword>
<dbReference type="PANTHER" id="PTHR30298">
    <property type="entry name" value="H REPEAT-ASSOCIATED PREDICTED TRANSPOSASE"/>
    <property type="match status" value="1"/>
</dbReference>
<evidence type="ECO:0000313" key="2">
    <source>
        <dbReference type="EMBL" id="MBK1630046.1"/>
    </source>
</evidence>